<dbReference type="Proteomes" id="UP001152747">
    <property type="component" value="Unassembled WGS sequence"/>
</dbReference>
<evidence type="ECO:0000256" key="2">
    <source>
        <dbReference type="ARBA" id="ARBA00007018"/>
    </source>
</evidence>
<feature type="transmembrane region" description="Helical" evidence="7">
    <location>
        <begin position="132"/>
        <end position="153"/>
    </location>
</feature>
<dbReference type="Pfam" id="PF03006">
    <property type="entry name" value="HlyIII"/>
    <property type="match status" value="1"/>
</dbReference>
<dbReference type="GO" id="GO:0046872">
    <property type="term" value="F:metal ion binding"/>
    <property type="evidence" value="ECO:0007669"/>
    <property type="project" value="UniProtKB-KW"/>
</dbReference>
<evidence type="ECO:0000313" key="8">
    <source>
        <dbReference type="EMBL" id="CAI5451934.1"/>
    </source>
</evidence>
<dbReference type="GO" id="GO:0016020">
    <property type="term" value="C:membrane"/>
    <property type="evidence" value="ECO:0007669"/>
    <property type="project" value="UniProtKB-SubCell"/>
</dbReference>
<accession>A0A9P1IXA3</accession>
<dbReference type="PANTHER" id="PTHR20855:SF92">
    <property type="entry name" value="PROGESTIN AND ADIPOQ RECEPTOR FAMILY MEMBER 3-LIKE"/>
    <property type="match status" value="1"/>
</dbReference>
<keyword evidence="5 7" id="KW-0472">Membrane</keyword>
<dbReference type="PANTHER" id="PTHR20855">
    <property type="entry name" value="ADIPOR/PROGESTIN RECEPTOR-RELATED"/>
    <property type="match status" value="1"/>
</dbReference>
<protein>
    <submittedName>
        <fullName evidence="8">Uncharacterized protein</fullName>
    </submittedName>
</protein>
<keyword evidence="3 7" id="KW-0812">Transmembrane</keyword>
<dbReference type="AlphaFoldDB" id="A0A9P1IXA3"/>
<keyword evidence="6" id="KW-0862">Zinc</keyword>
<feature type="transmembrane region" description="Helical" evidence="7">
    <location>
        <begin position="73"/>
        <end position="93"/>
    </location>
</feature>
<organism evidence="8 9">
    <name type="scientific">Caenorhabditis angaria</name>
    <dbReference type="NCBI Taxonomy" id="860376"/>
    <lineage>
        <taxon>Eukaryota</taxon>
        <taxon>Metazoa</taxon>
        <taxon>Ecdysozoa</taxon>
        <taxon>Nematoda</taxon>
        <taxon>Chromadorea</taxon>
        <taxon>Rhabditida</taxon>
        <taxon>Rhabditina</taxon>
        <taxon>Rhabditomorpha</taxon>
        <taxon>Rhabditoidea</taxon>
        <taxon>Rhabditidae</taxon>
        <taxon>Peloderinae</taxon>
        <taxon>Caenorhabditis</taxon>
    </lineage>
</organism>
<keyword evidence="9" id="KW-1185">Reference proteome</keyword>
<comment type="similarity">
    <text evidence="2">Belongs to the ADIPOR family.</text>
</comment>
<feature type="transmembrane region" description="Helical" evidence="7">
    <location>
        <begin position="43"/>
        <end position="61"/>
    </location>
</feature>
<keyword evidence="4 7" id="KW-1133">Transmembrane helix</keyword>
<dbReference type="GO" id="GO:0038023">
    <property type="term" value="F:signaling receptor activity"/>
    <property type="evidence" value="ECO:0007669"/>
    <property type="project" value="TreeGrafter"/>
</dbReference>
<sequence>MLLSEEEVPKLLKRKHVISGYRPLNQSTWFYLKSAFTSHNEVFNVWTHFLPGIIFLFTYLIPELRSDHPRVPVIILAVGIVHLLVASGTAHLMHSRSQLSHVFWFLIDFSGIALFGITIGLQRYSCSDDLGLFMSVAYVPLLLIVVLIGQYFSTCYLFCFPTSLQTSNGTSNGLLLPTCMLALYSITLSIFV</sequence>
<dbReference type="EMBL" id="CANHGI010000005">
    <property type="protein sequence ID" value="CAI5451934.1"/>
    <property type="molecule type" value="Genomic_DNA"/>
</dbReference>
<evidence type="ECO:0000256" key="3">
    <source>
        <dbReference type="ARBA" id="ARBA00022692"/>
    </source>
</evidence>
<evidence type="ECO:0000313" key="9">
    <source>
        <dbReference type="Proteomes" id="UP001152747"/>
    </source>
</evidence>
<dbReference type="InterPro" id="IPR004254">
    <property type="entry name" value="AdipoR/HlyIII-related"/>
</dbReference>
<feature type="transmembrane region" description="Helical" evidence="7">
    <location>
        <begin position="99"/>
        <end position="120"/>
    </location>
</feature>
<dbReference type="OrthoDB" id="529367at2759"/>
<feature type="transmembrane region" description="Helical" evidence="7">
    <location>
        <begin position="173"/>
        <end position="191"/>
    </location>
</feature>
<comment type="caution">
    <text evidence="8">The sequence shown here is derived from an EMBL/GenBank/DDBJ whole genome shotgun (WGS) entry which is preliminary data.</text>
</comment>
<evidence type="ECO:0000256" key="6">
    <source>
        <dbReference type="PIRSR" id="PIRSR604254-1"/>
    </source>
</evidence>
<feature type="binding site" evidence="6">
    <location>
        <position position="91"/>
    </location>
    <ligand>
        <name>Zn(2+)</name>
        <dbReference type="ChEBI" id="CHEBI:29105"/>
    </ligand>
</feature>
<reference evidence="8" key="1">
    <citation type="submission" date="2022-11" db="EMBL/GenBank/DDBJ databases">
        <authorList>
            <person name="Kikuchi T."/>
        </authorList>
    </citation>
    <scope>NUCLEOTIDE SEQUENCE</scope>
    <source>
        <strain evidence="8">PS1010</strain>
    </source>
</reference>
<evidence type="ECO:0000256" key="4">
    <source>
        <dbReference type="ARBA" id="ARBA00022989"/>
    </source>
</evidence>
<proteinExistence type="inferred from homology"/>
<evidence type="ECO:0000256" key="1">
    <source>
        <dbReference type="ARBA" id="ARBA00004141"/>
    </source>
</evidence>
<evidence type="ECO:0000256" key="7">
    <source>
        <dbReference type="SAM" id="Phobius"/>
    </source>
</evidence>
<evidence type="ECO:0000256" key="5">
    <source>
        <dbReference type="ARBA" id="ARBA00023136"/>
    </source>
</evidence>
<gene>
    <name evidence="8" type="ORF">CAMP_LOCUS14571</name>
</gene>
<comment type="subcellular location">
    <subcellularLocation>
        <location evidence="1">Membrane</location>
        <topology evidence="1">Multi-pass membrane protein</topology>
    </subcellularLocation>
</comment>
<name>A0A9P1IXA3_9PELO</name>
<keyword evidence="6" id="KW-0479">Metal-binding</keyword>